<evidence type="ECO:0000256" key="1">
    <source>
        <dbReference type="ARBA" id="ARBA00004141"/>
    </source>
</evidence>
<dbReference type="InterPro" id="IPR013057">
    <property type="entry name" value="AA_transpt_TM"/>
</dbReference>
<dbReference type="AlphaFoldDB" id="A0AAD3HBU3"/>
<feature type="transmembrane region" description="Helical" evidence="9">
    <location>
        <begin position="363"/>
        <end position="380"/>
    </location>
</feature>
<feature type="transmembrane region" description="Helical" evidence="9">
    <location>
        <begin position="386"/>
        <end position="408"/>
    </location>
</feature>
<keyword evidence="4 9" id="KW-0812">Transmembrane</keyword>
<comment type="subcellular location">
    <subcellularLocation>
        <location evidence="1">Membrane</location>
        <topology evidence="1">Multi-pass membrane protein</topology>
    </subcellularLocation>
</comment>
<dbReference type="PANTHER" id="PTHR22950:SF458">
    <property type="entry name" value="SODIUM-COUPLED NEUTRAL AMINO ACID TRANSPORTER 11-RELATED"/>
    <property type="match status" value="1"/>
</dbReference>
<evidence type="ECO:0000256" key="2">
    <source>
        <dbReference type="ARBA" id="ARBA00008066"/>
    </source>
</evidence>
<keyword evidence="5" id="KW-0029">Amino-acid transport</keyword>
<reference evidence="11 12" key="1">
    <citation type="journal article" date="2021" name="Sci. Rep.">
        <title>The genome of the diatom Chaetoceros tenuissimus carries an ancient integrated fragment of an extant virus.</title>
        <authorList>
            <person name="Hongo Y."/>
            <person name="Kimura K."/>
            <person name="Takaki Y."/>
            <person name="Yoshida Y."/>
            <person name="Baba S."/>
            <person name="Kobayashi G."/>
            <person name="Nagasaki K."/>
            <person name="Hano T."/>
            <person name="Tomaru Y."/>
        </authorList>
    </citation>
    <scope>NUCLEOTIDE SEQUENCE [LARGE SCALE GENOMIC DNA]</scope>
    <source>
        <strain evidence="11 12">NIES-3715</strain>
    </source>
</reference>
<proteinExistence type="inferred from homology"/>
<dbReference type="GO" id="GO:0016020">
    <property type="term" value="C:membrane"/>
    <property type="evidence" value="ECO:0007669"/>
    <property type="project" value="UniProtKB-SubCell"/>
</dbReference>
<dbReference type="EMBL" id="BLLK01000060">
    <property type="protein sequence ID" value="GFH58037.1"/>
    <property type="molecule type" value="Genomic_DNA"/>
</dbReference>
<feature type="region of interest" description="Disordered" evidence="8">
    <location>
        <begin position="22"/>
        <end position="44"/>
    </location>
</feature>
<evidence type="ECO:0000313" key="12">
    <source>
        <dbReference type="Proteomes" id="UP001054902"/>
    </source>
</evidence>
<evidence type="ECO:0000256" key="7">
    <source>
        <dbReference type="ARBA" id="ARBA00023136"/>
    </source>
</evidence>
<feature type="transmembrane region" description="Helical" evidence="9">
    <location>
        <begin position="133"/>
        <end position="152"/>
    </location>
</feature>
<feature type="transmembrane region" description="Helical" evidence="9">
    <location>
        <begin position="517"/>
        <end position="541"/>
    </location>
</feature>
<dbReference type="Pfam" id="PF01490">
    <property type="entry name" value="Aa_trans"/>
    <property type="match status" value="1"/>
</dbReference>
<feature type="transmembrane region" description="Helical" evidence="9">
    <location>
        <begin position="318"/>
        <end position="342"/>
    </location>
</feature>
<organism evidence="11 12">
    <name type="scientific">Chaetoceros tenuissimus</name>
    <dbReference type="NCBI Taxonomy" id="426638"/>
    <lineage>
        <taxon>Eukaryota</taxon>
        <taxon>Sar</taxon>
        <taxon>Stramenopiles</taxon>
        <taxon>Ochrophyta</taxon>
        <taxon>Bacillariophyta</taxon>
        <taxon>Coscinodiscophyceae</taxon>
        <taxon>Chaetocerotophycidae</taxon>
        <taxon>Chaetocerotales</taxon>
        <taxon>Chaetocerotaceae</taxon>
        <taxon>Chaetoceros</taxon>
    </lineage>
</organism>
<evidence type="ECO:0000313" key="11">
    <source>
        <dbReference type="EMBL" id="GFH58037.1"/>
    </source>
</evidence>
<feature type="transmembrane region" description="Helical" evidence="9">
    <location>
        <begin position="238"/>
        <end position="260"/>
    </location>
</feature>
<feature type="domain" description="Amino acid transporter transmembrane" evidence="10">
    <location>
        <begin position="49"/>
        <end position="415"/>
    </location>
</feature>
<dbReference type="Proteomes" id="UP001054902">
    <property type="component" value="Unassembled WGS sequence"/>
</dbReference>
<dbReference type="PANTHER" id="PTHR22950">
    <property type="entry name" value="AMINO ACID TRANSPORTER"/>
    <property type="match status" value="1"/>
</dbReference>
<evidence type="ECO:0000256" key="4">
    <source>
        <dbReference type="ARBA" id="ARBA00022692"/>
    </source>
</evidence>
<feature type="transmembrane region" description="Helical" evidence="9">
    <location>
        <begin position="167"/>
        <end position="186"/>
    </location>
</feature>
<evidence type="ECO:0000259" key="10">
    <source>
        <dbReference type="Pfam" id="PF01490"/>
    </source>
</evidence>
<dbReference type="GO" id="GO:0015179">
    <property type="term" value="F:L-amino acid transmembrane transporter activity"/>
    <property type="evidence" value="ECO:0007669"/>
    <property type="project" value="TreeGrafter"/>
</dbReference>
<protein>
    <recommendedName>
        <fullName evidence="10">Amino acid transporter transmembrane domain-containing protein</fullName>
    </recommendedName>
</protein>
<feature type="transmembrane region" description="Helical" evidence="9">
    <location>
        <begin position="198"/>
        <end position="218"/>
    </location>
</feature>
<evidence type="ECO:0000256" key="8">
    <source>
        <dbReference type="SAM" id="MobiDB-lite"/>
    </source>
</evidence>
<feature type="transmembrane region" description="Helical" evidence="9">
    <location>
        <begin position="272"/>
        <end position="298"/>
    </location>
</feature>
<comment type="caution">
    <text evidence="11">The sequence shown here is derived from an EMBL/GenBank/DDBJ whole genome shotgun (WGS) entry which is preliminary data.</text>
</comment>
<accession>A0AAD3HBU3</accession>
<keyword evidence="6 9" id="KW-1133">Transmembrane helix</keyword>
<evidence type="ECO:0000256" key="5">
    <source>
        <dbReference type="ARBA" id="ARBA00022970"/>
    </source>
</evidence>
<name>A0AAD3HBU3_9STRA</name>
<evidence type="ECO:0000256" key="3">
    <source>
        <dbReference type="ARBA" id="ARBA00022448"/>
    </source>
</evidence>
<evidence type="ECO:0000256" key="6">
    <source>
        <dbReference type="ARBA" id="ARBA00022989"/>
    </source>
</evidence>
<gene>
    <name evidence="11" type="ORF">CTEN210_14513</name>
</gene>
<sequence>MSSTIGGLPLSESDYHAHSTLVEKNIGTGRNSEDEVSSSKGSLEPKAQSGIFGASANLANTVIGASVVGVPYALRESGIIGGLSMLLLVSLLTDRSLKMLVGLASYHPKLRSKDICSYEDLASYPFGKIGERFIMFFMIVSAYGSMLAYLLIIKDAIPSIVAVNDKVSIILILIATSSTIMLPLSMQRDMASLSITSIISIIAAIIIIAFITINAPVVDSVSNEGGFRKVIREDGFNPTLFIGLGILSDAMVLQHAAFIVSGSLENKTMKRWSTVTSLSIGASALLCAILGSFGYLAFLDDTEGDVLNNFDDSLMSKIANTLLVLIMFFTYPMESFVLRHVLVELVHDGDMECSMCGPFNRRQCWSLACYVIVLLPAMVLDDVGVVLSMTGCIAGGGIAYCAPGLIFLGTNAEAFLSHCQNKLLTKQVCEEIICSVSIDDLSVHGEQDMDVTDGIISSIKETPKPCWWYLLGYPIWAKIAMVGKTNMEVKSDDDKVVYENSVFDENTQLPSERDYGIAIFFICFGVLSAVAGVASNVYVLLHDEETIVYYGDTYYE</sequence>
<keyword evidence="7 9" id="KW-0472">Membrane</keyword>
<evidence type="ECO:0000256" key="9">
    <source>
        <dbReference type="SAM" id="Phobius"/>
    </source>
</evidence>
<keyword evidence="12" id="KW-1185">Reference proteome</keyword>
<keyword evidence="3" id="KW-0813">Transport</keyword>
<comment type="similarity">
    <text evidence="2">Belongs to the amino acid/polyamine transporter 2 family.</text>
</comment>